<evidence type="ECO:0000313" key="2">
    <source>
        <dbReference type="Proteomes" id="UP000595197"/>
    </source>
</evidence>
<keyword evidence="2" id="KW-1185">Reference proteome</keyword>
<name>A0ABX7B5K9_9PROT</name>
<dbReference type="RefSeq" id="WP_206379345.1">
    <property type="nucleotide sequence ID" value="NZ_CP067420.1"/>
</dbReference>
<protein>
    <submittedName>
        <fullName evidence="1">Uncharacterized protein</fullName>
    </submittedName>
</protein>
<proteinExistence type="predicted"/>
<accession>A0ABX7B5K9</accession>
<reference evidence="1" key="1">
    <citation type="submission" date="2021-02" db="EMBL/GenBank/DDBJ databases">
        <title>Skermanella TT6 skin isolate.</title>
        <authorList>
            <person name="Lee K."/>
            <person name="Ganzorig M."/>
        </authorList>
    </citation>
    <scope>NUCLEOTIDE SEQUENCE</scope>
    <source>
        <strain evidence="1">TT6</strain>
    </source>
</reference>
<evidence type="ECO:0000313" key="1">
    <source>
        <dbReference type="EMBL" id="QQP89602.2"/>
    </source>
</evidence>
<gene>
    <name evidence="1" type="ORF">IGS68_27160</name>
</gene>
<sequence>MFGVDMMIRVVQRQQFERRRPAFLLIESQGWSHEIFLPEQELLLAAGPAHHRRMGPGTVVIFGIWLKQQAWIFGYPVRFDAVLCAGLLLVGVGLSINTLARSGPG</sequence>
<dbReference type="EMBL" id="CP067420">
    <property type="protein sequence ID" value="QQP89602.2"/>
    <property type="molecule type" value="Genomic_DNA"/>
</dbReference>
<organism evidence="1 2">
    <name type="scientific">Skermanella cutis</name>
    <dbReference type="NCBI Taxonomy" id="2775420"/>
    <lineage>
        <taxon>Bacteria</taxon>
        <taxon>Pseudomonadati</taxon>
        <taxon>Pseudomonadota</taxon>
        <taxon>Alphaproteobacteria</taxon>
        <taxon>Rhodospirillales</taxon>
        <taxon>Azospirillaceae</taxon>
        <taxon>Skermanella</taxon>
    </lineage>
</organism>
<dbReference type="Proteomes" id="UP000595197">
    <property type="component" value="Chromosome"/>
</dbReference>